<dbReference type="Proteomes" id="UP000050525">
    <property type="component" value="Unassembled WGS sequence"/>
</dbReference>
<dbReference type="EMBL" id="AKHW03003933">
    <property type="protein sequence ID" value="KYO32336.1"/>
    <property type="molecule type" value="Genomic_DNA"/>
</dbReference>
<keyword evidence="3" id="KW-1185">Reference proteome</keyword>
<organism evidence="2 3">
    <name type="scientific">Alligator mississippiensis</name>
    <name type="common">American alligator</name>
    <dbReference type="NCBI Taxonomy" id="8496"/>
    <lineage>
        <taxon>Eukaryota</taxon>
        <taxon>Metazoa</taxon>
        <taxon>Chordata</taxon>
        <taxon>Craniata</taxon>
        <taxon>Vertebrata</taxon>
        <taxon>Euteleostomi</taxon>
        <taxon>Archelosauria</taxon>
        <taxon>Archosauria</taxon>
        <taxon>Crocodylia</taxon>
        <taxon>Alligatoridae</taxon>
        <taxon>Alligatorinae</taxon>
        <taxon>Alligator</taxon>
    </lineage>
</organism>
<accession>A0A151N676</accession>
<evidence type="ECO:0000313" key="3">
    <source>
        <dbReference type="Proteomes" id="UP000050525"/>
    </source>
</evidence>
<sequence length="70" mass="7953">MRMSEMEGYYKKAVEDMKEEMAGIIRKRMGWHSLFRGGTPEENNSNDDGNDDDNDSGDDKEEASSDNSND</sequence>
<reference evidence="2 3" key="1">
    <citation type="journal article" date="2012" name="Genome Biol.">
        <title>Sequencing three crocodilian genomes to illuminate the evolution of archosaurs and amniotes.</title>
        <authorList>
            <person name="St John J.A."/>
            <person name="Braun E.L."/>
            <person name="Isberg S.R."/>
            <person name="Miles L.G."/>
            <person name="Chong A.Y."/>
            <person name="Gongora J."/>
            <person name="Dalzell P."/>
            <person name="Moran C."/>
            <person name="Bed'hom B."/>
            <person name="Abzhanov A."/>
            <person name="Burgess S.C."/>
            <person name="Cooksey A.M."/>
            <person name="Castoe T.A."/>
            <person name="Crawford N.G."/>
            <person name="Densmore L.D."/>
            <person name="Drew J.C."/>
            <person name="Edwards S.V."/>
            <person name="Faircloth B.C."/>
            <person name="Fujita M.K."/>
            <person name="Greenwold M.J."/>
            <person name="Hoffmann F.G."/>
            <person name="Howard J.M."/>
            <person name="Iguchi T."/>
            <person name="Janes D.E."/>
            <person name="Khan S.Y."/>
            <person name="Kohno S."/>
            <person name="de Koning A.J."/>
            <person name="Lance S.L."/>
            <person name="McCarthy F.M."/>
            <person name="McCormack J.E."/>
            <person name="Merchant M.E."/>
            <person name="Peterson D.G."/>
            <person name="Pollock D.D."/>
            <person name="Pourmand N."/>
            <person name="Raney B.J."/>
            <person name="Roessler K.A."/>
            <person name="Sanford J.R."/>
            <person name="Sawyer R.H."/>
            <person name="Schmidt C.J."/>
            <person name="Triplett E.W."/>
            <person name="Tuberville T.D."/>
            <person name="Venegas-Anaya M."/>
            <person name="Howard J.T."/>
            <person name="Jarvis E.D."/>
            <person name="Guillette L.J.Jr."/>
            <person name="Glenn T.C."/>
            <person name="Green R.E."/>
            <person name="Ray D.A."/>
        </authorList>
    </citation>
    <scope>NUCLEOTIDE SEQUENCE [LARGE SCALE GENOMIC DNA]</scope>
    <source>
        <strain evidence="2">KSC_2009_1</strain>
    </source>
</reference>
<dbReference type="AlphaFoldDB" id="A0A151N676"/>
<evidence type="ECO:0000313" key="2">
    <source>
        <dbReference type="EMBL" id="KYO32336.1"/>
    </source>
</evidence>
<proteinExistence type="predicted"/>
<evidence type="ECO:0000256" key="1">
    <source>
        <dbReference type="SAM" id="MobiDB-lite"/>
    </source>
</evidence>
<name>A0A151N676_ALLMI</name>
<comment type="caution">
    <text evidence="2">The sequence shown here is derived from an EMBL/GenBank/DDBJ whole genome shotgun (WGS) entry which is preliminary data.</text>
</comment>
<feature type="compositionally biased region" description="Acidic residues" evidence="1">
    <location>
        <begin position="44"/>
        <end position="61"/>
    </location>
</feature>
<feature type="region of interest" description="Disordered" evidence="1">
    <location>
        <begin position="34"/>
        <end position="70"/>
    </location>
</feature>
<gene>
    <name evidence="2" type="ORF">Y1Q_0002408</name>
</gene>
<protein>
    <submittedName>
        <fullName evidence="2">Uncharacterized protein</fullName>
    </submittedName>
</protein>